<keyword evidence="3" id="KW-1185">Reference proteome</keyword>
<dbReference type="EMBL" id="JBEDUW010000005">
    <property type="protein sequence ID" value="KAK9929636.1"/>
    <property type="molecule type" value="Genomic_DNA"/>
</dbReference>
<comment type="caution">
    <text evidence="2">The sequence shown here is derived from an EMBL/GenBank/DDBJ whole genome shotgun (WGS) entry which is preliminary data.</text>
</comment>
<keyword evidence="1" id="KW-1133">Transmembrane helix</keyword>
<evidence type="ECO:0000313" key="2">
    <source>
        <dbReference type="EMBL" id="KAK9929636.1"/>
    </source>
</evidence>
<evidence type="ECO:0008006" key="4">
    <source>
        <dbReference type="Google" id="ProtNLM"/>
    </source>
</evidence>
<dbReference type="AlphaFoldDB" id="A0AAW1X0V3"/>
<proteinExistence type="predicted"/>
<keyword evidence="1" id="KW-0812">Transmembrane</keyword>
<name>A0AAW1X0V3_RUBAR</name>
<evidence type="ECO:0000313" key="3">
    <source>
        <dbReference type="Proteomes" id="UP001457282"/>
    </source>
</evidence>
<keyword evidence="1" id="KW-0472">Membrane</keyword>
<gene>
    <name evidence="2" type="ORF">M0R45_026729</name>
</gene>
<organism evidence="2 3">
    <name type="scientific">Rubus argutus</name>
    <name type="common">Southern blackberry</name>
    <dbReference type="NCBI Taxonomy" id="59490"/>
    <lineage>
        <taxon>Eukaryota</taxon>
        <taxon>Viridiplantae</taxon>
        <taxon>Streptophyta</taxon>
        <taxon>Embryophyta</taxon>
        <taxon>Tracheophyta</taxon>
        <taxon>Spermatophyta</taxon>
        <taxon>Magnoliopsida</taxon>
        <taxon>eudicotyledons</taxon>
        <taxon>Gunneridae</taxon>
        <taxon>Pentapetalae</taxon>
        <taxon>rosids</taxon>
        <taxon>fabids</taxon>
        <taxon>Rosales</taxon>
        <taxon>Rosaceae</taxon>
        <taxon>Rosoideae</taxon>
        <taxon>Rosoideae incertae sedis</taxon>
        <taxon>Rubus</taxon>
    </lineage>
</organism>
<dbReference type="Proteomes" id="UP001457282">
    <property type="component" value="Unassembled WGS sequence"/>
</dbReference>
<accession>A0AAW1X0V3</accession>
<evidence type="ECO:0000256" key="1">
    <source>
        <dbReference type="SAM" id="Phobius"/>
    </source>
</evidence>
<feature type="transmembrane region" description="Helical" evidence="1">
    <location>
        <begin position="39"/>
        <end position="55"/>
    </location>
</feature>
<reference evidence="2 3" key="1">
    <citation type="journal article" date="2023" name="G3 (Bethesda)">
        <title>A chromosome-length genome assembly and annotation of blackberry (Rubus argutus, cv. 'Hillquist').</title>
        <authorList>
            <person name="Bruna T."/>
            <person name="Aryal R."/>
            <person name="Dudchenko O."/>
            <person name="Sargent D.J."/>
            <person name="Mead D."/>
            <person name="Buti M."/>
            <person name="Cavallini A."/>
            <person name="Hytonen T."/>
            <person name="Andres J."/>
            <person name="Pham M."/>
            <person name="Weisz D."/>
            <person name="Mascagni F."/>
            <person name="Usai G."/>
            <person name="Natali L."/>
            <person name="Bassil N."/>
            <person name="Fernandez G.E."/>
            <person name="Lomsadze A."/>
            <person name="Armour M."/>
            <person name="Olukolu B."/>
            <person name="Poorten T."/>
            <person name="Britton C."/>
            <person name="Davik J."/>
            <person name="Ashrafi H."/>
            <person name="Aiden E.L."/>
            <person name="Borodovsky M."/>
            <person name="Worthington M."/>
        </authorList>
    </citation>
    <scope>NUCLEOTIDE SEQUENCE [LARGE SCALE GENOMIC DNA]</scope>
    <source>
        <strain evidence="2">PI 553951</strain>
    </source>
</reference>
<sequence>MAVRPFFSGRWWFGLRLSFGLLEDGVVRLSGLKVRYGDFKGWVAGFWFVVGWVYCGKRWWMFPKAAMLGMGTRWSDAWWRALVDRRRFG</sequence>
<protein>
    <recommendedName>
        <fullName evidence="4">Transmembrane protein</fullName>
    </recommendedName>
</protein>